<keyword evidence="1" id="KW-0812">Transmembrane</keyword>
<dbReference type="RefSeq" id="WP_094962936.1">
    <property type="nucleotide sequence ID" value="NZ_NOWC01000037.1"/>
</dbReference>
<reference evidence="2 3" key="1">
    <citation type="submission" date="2017-07" db="EMBL/GenBank/DDBJ databases">
        <title>blaIMP-27 on transferable plasmids in Proteus mirabilis and Providencia rettgeri.</title>
        <authorList>
            <person name="Potter R."/>
        </authorList>
    </citation>
    <scope>NUCLEOTIDE SEQUENCE [LARGE SCALE GENOMIC DNA]</scope>
    <source>
        <strain evidence="2 3">PR1</strain>
    </source>
</reference>
<dbReference type="Proteomes" id="UP000216001">
    <property type="component" value="Unassembled WGS sequence"/>
</dbReference>
<dbReference type="EMBL" id="NOWC01000037">
    <property type="protein sequence ID" value="OZS72417.1"/>
    <property type="molecule type" value="Genomic_DNA"/>
</dbReference>
<dbReference type="AlphaFoldDB" id="A0A264VNH8"/>
<keyword evidence="1" id="KW-1133">Transmembrane helix</keyword>
<organism evidence="2 3">
    <name type="scientific">Providencia rettgeri</name>
    <dbReference type="NCBI Taxonomy" id="587"/>
    <lineage>
        <taxon>Bacteria</taxon>
        <taxon>Pseudomonadati</taxon>
        <taxon>Pseudomonadota</taxon>
        <taxon>Gammaproteobacteria</taxon>
        <taxon>Enterobacterales</taxon>
        <taxon>Morganellaceae</taxon>
        <taxon>Providencia</taxon>
    </lineage>
</organism>
<name>A0A264VNH8_PRORE</name>
<comment type="caution">
    <text evidence="2">The sequence shown here is derived from an EMBL/GenBank/DDBJ whole genome shotgun (WGS) entry which is preliminary data.</text>
</comment>
<evidence type="ECO:0000313" key="3">
    <source>
        <dbReference type="Proteomes" id="UP000216001"/>
    </source>
</evidence>
<proteinExistence type="predicted"/>
<evidence type="ECO:0000313" key="2">
    <source>
        <dbReference type="EMBL" id="OZS72417.1"/>
    </source>
</evidence>
<protein>
    <submittedName>
        <fullName evidence="2">Uncharacterized protein</fullName>
    </submittedName>
</protein>
<feature type="transmembrane region" description="Helical" evidence="1">
    <location>
        <begin position="69"/>
        <end position="92"/>
    </location>
</feature>
<gene>
    <name evidence="2" type="ORF">CHI95_21785</name>
</gene>
<feature type="transmembrane region" description="Helical" evidence="1">
    <location>
        <begin position="30"/>
        <end position="57"/>
    </location>
</feature>
<sequence length="210" mass="23359">MILDTIDVELYLKKQAICGRMKFTNFMKSGFVECMTVAAILCVALYGILLCFCYFSTNLAEGVAEFISFMPYVAATLSCYLIFIAMFFAGWLPRYNAMLSVEDIKQLFVVFNIQYDEMSSPPANSRSAIEYLSTVINSGIALDVTHANHAQKLLRHDIKADELNARSANAADVLLKTSRLINVSSQPQANHDMNISEVSGKIPLVNKTET</sequence>
<keyword evidence="1" id="KW-0472">Membrane</keyword>
<evidence type="ECO:0000256" key="1">
    <source>
        <dbReference type="SAM" id="Phobius"/>
    </source>
</evidence>
<accession>A0A264VNH8</accession>